<dbReference type="InterPro" id="IPR024455">
    <property type="entry name" value="Phage_capsid"/>
</dbReference>
<reference evidence="3" key="1">
    <citation type="submission" date="2022-10" db="EMBL/GenBank/DDBJ databases">
        <authorList>
            <person name="Koch H."/>
        </authorList>
    </citation>
    <scope>NUCLEOTIDE SEQUENCE</scope>
    <source>
        <strain evidence="3">DNF</strain>
    </source>
</reference>
<dbReference type="Pfam" id="PF05065">
    <property type="entry name" value="Phage_capsid"/>
    <property type="match status" value="1"/>
</dbReference>
<comment type="subcellular location">
    <subcellularLocation>
        <location evidence="1">Virion</location>
    </subcellularLocation>
</comment>
<gene>
    <name evidence="3" type="ORF">DNFV4_02830</name>
</gene>
<dbReference type="Proteomes" id="UP001179121">
    <property type="component" value="Chromosome"/>
</dbReference>
<evidence type="ECO:0000259" key="2">
    <source>
        <dbReference type="Pfam" id="PF05065"/>
    </source>
</evidence>
<organism evidence="3 4">
    <name type="scientific">Nitrospira tepida</name>
    <dbReference type="NCBI Taxonomy" id="2973512"/>
    <lineage>
        <taxon>Bacteria</taxon>
        <taxon>Pseudomonadati</taxon>
        <taxon>Nitrospirota</taxon>
        <taxon>Nitrospiria</taxon>
        <taxon>Nitrospirales</taxon>
        <taxon>Nitrospiraceae</taxon>
        <taxon>Nitrospira</taxon>
    </lineage>
</organism>
<proteinExistence type="predicted"/>
<dbReference type="NCBIfam" id="TIGR01554">
    <property type="entry name" value="major_cap_HK97"/>
    <property type="match status" value="1"/>
</dbReference>
<feature type="domain" description="Phage capsid-like C-terminal" evidence="2">
    <location>
        <begin position="137"/>
        <end position="401"/>
    </location>
</feature>
<dbReference type="InterPro" id="IPR054612">
    <property type="entry name" value="Phage_capsid-like_C"/>
</dbReference>
<evidence type="ECO:0000313" key="4">
    <source>
        <dbReference type="Proteomes" id="UP001179121"/>
    </source>
</evidence>
<dbReference type="EMBL" id="OX365700">
    <property type="protein sequence ID" value="CAI4032400.1"/>
    <property type="molecule type" value="Genomic_DNA"/>
</dbReference>
<evidence type="ECO:0000256" key="1">
    <source>
        <dbReference type="ARBA" id="ARBA00004328"/>
    </source>
</evidence>
<evidence type="ECO:0000313" key="3">
    <source>
        <dbReference type="EMBL" id="CAI4032400.1"/>
    </source>
</evidence>
<sequence>MSSFTRAQQLREQRGRLLDEAQALLKREPFTKQIEARFDGIMVEVDRLAAQIREAELGDALTDAGRRDPKMDRILRGLSSRPGLSEDEGEPEVRAFSNFLKFGINGLDPDERAIMTKRLRHDPDIRMAQGTSPGSAGGYAVPDAGMAPLVEALKQIGGVLPNCTIVQSQTGADLPIPTDNETAVEGEIISENTTHNEGDVVLSQVVLQSFLYSSKIVRVSIQLMDDAGFDFAAYVMKKLGERLGRITAKHWVTGDGSSKPRGIVTAATVGKTAASATAVTYDELVDHMHSVDPLYRQNGKWLMNDTTFGALRKLKDSQNRPLYGDLAAGTPDSLLGKPVVIDPNMPSMATGNKAILFGDLSAYYVRLVKEPRVLRLEERYADYLQLGFLAFIRADGDLVDGGGGAVKALQMA</sequence>
<protein>
    <submittedName>
        <fullName evidence="3">Phage major capsid protein</fullName>
    </submittedName>
</protein>
<accession>A0AA86T5B7</accession>
<keyword evidence="4" id="KW-1185">Reference proteome</keyword>
<dbReference type="RefSeq" id="WP_289269125.1">
    <property type="nucleotide sequence ID" value="NZ_OX365700.1"/>
</dbReference>
<dbReference type="KEGG" id="nti:DNFV4_02830"/>
<dbReference type="AlphaFoldDB" id="A0AA86T5B7"/>
<dbReference type="SUPFAM" id="SSF56563">
    <property type="entry name" value="Major capsid protein gp5"/>
    <property type="match status" value="1"/>
</dbReference>
<dbReference type="Gene3D" id="3.30.2320.10">
    <property type="entry name" value="hypothetical protein PF0899 domain"/>
    <property type="match status" value="1"/>
</dbReference>
<name>A0AA86T5B7_9BACT</name>